<organism evidence="1 2">
    <name type="scientific">Sphingobacterium lactis</name>
    <dbReference type="NCBI Taxonomy" id="797291"/>
    <lineage>
        <taxon>Bacteria</taxon>
        <taxon>Pseudomonadati</taxon>
        <taxon>Bacteroidota</taxon>
        <taxon>Sphingobacteriia</taxon>
        <taxon>Sphingobacteriales</taxon>
        <taxon>Sphingobacteriaceae</taxon>
        <taxon>Sphingobacterium</taxon>
    </lineage>
</organism>
<proteinExistence type="predicted"/>
<gene>
    <name evidence="1" type="ORF">SAMN05421877_11650</name>
</gene>
<dbReference type="RefSeq" id="WP_103907833.1">
    <property type="nucleotide sequence ID" value="NZ_CP049246.1"/>
</dbReference>
<dbReference type="OrthoDB" id="384098at2"/>
<reference evidence="2" key="1">
    <citation type="submission" date="2016-10" db="EMBL/GenBank/DDBJ databases">
        <authorList>
            <person name="Varghese N."/>
            <person name="Submissions S."/>
        </authorList>
    </citation>
    <scope>NUCLEOTIDE SEQUENCE [LARGE SCALE GENOMIC DNA]</scope>
    <source>
        <strain evidence="2">DSM 22361</strain>
    </source>
</reference>
<dbReference type="Gene3D" id="3.40.50.300">
    <property type="entry name" value="P-loop containing nucleotide triphosphate hydrolases"/>
    <property type="match status" value="1"/>
</dbReference>
<dbReference type="Proteomes" id="UP000236731">
    <property type="component" value="Unassembled WGS sequence"/>
</dbReference>
<dbReference type="AlphaFoldDB" id="A0A1H6CLH7"/>
<accession>A0A1H6CLH7</accession>
<dbReference type="EMBL" id="FNUT01000016">
    <property type="protein sequence ID" value="SEG73276.1"/>
    <property type="molecule type" value="Genomic_DNA"/>
</dbReference>
<evidence type="ECO:0000313" key="1">
    <source>
        <dbReference type="EMBL" id="SEG73276.1"/>
    </source>
</evidence>
<name>A0A1H6CLH7_9SPHI</name>
<evidence type="ECO:0000313" key="2">
    <source>
        <dbReference type="Proteomes" id="UP000236731"/>
    </source>
</evidence>
<dbReference type="InterPro" id="IPR027417">
    <property type="entry name" value="P-loop_NTPase"/>
</dbReference>
<protein>
    <recommendedName>
        <fullName evidence="3">Phosphoenolpyruvate carboxykinase</fullName>
    </recommendedName>
</protein>
<sequence length="305" mass="34289">MPIVHYIVAENLLSIDLPEGVDVDQCLPSFVDFKVSEVPSGIFQINLKVVFETTDYTSNNPKLLSDISIVWGDRFKFEEDESYYITSVENMDKSDKRIWQMLSSKNFHNSTIYAREEDIYQTNILSWLVMVAFGQSVLANDTALIHASVVSNAAYGVAFLGKSGTGKSTHSRLWIKHNAGFRLLNDDNPAIRIQKDGSARIYGTPWSGKTPCYINKSLPLKAIVRLDQAPNNQFVWKNKGAQGLLTLLPSFTALRWNKTIFSSMINILENIMHTVAVGHLYCLPDEGAATLCYQEINNINNLNNE</sequence>
<evidence type="ECO:0008006" key="3">
    <source>
        <dbReference type="Google" id="ProtNLM"/>
    </source>
</evidence>
<keyword evidence="2" id="KW-1185">Reference proteome</keyword>
<dbReference type="SUPFAM" id="SSF53795">
    <property type="entry name" value="PEP carboxykinase-like"/>
    <property type="match status" value="1"/>
</dbReference>